<dbReference type="EMBL" id="JAAKYA010000082">
    <property type="protein sequence ID" value="NGO40188.1"/>
    <property type="molecule type" value="Genomic_DNA"/>
</dbReference>
<feature type="region of interest" description="Disordered" evidence="4">
    <location>
        <begin position="1"/>
        <end position="31"/>
    </location>
</feature>
<evidence type="ECO:0000313" key="5">
    <source>
        <dbReference type="EMBL" id="NGO40188.1"/>
    </source>
</evidence>
<dbReference type="SUPFAM" id="SSF46785">
    <property type="entry name" value="Winged helix' DNA-binding domain"/>
    <property type="match status" value="1"/>
</dbReference>
<evidence type="ECO:0008006" key="7">
    <source>
        <dbReference type="Google" id="ProtNLM"/>
    </source>
</evidence>
<dbReference type="InterPro" id="IPR036388">
    <property type="entry name" value="WH-like_DNA-bd_sf"/>
</dbReference>
<sequence>MWQTHRASPVAGAAAPTAAVESVTGAEHPRQGLTPVEREVVDLFVRLCRLLGQPASFGQIYGLLFVAPQPLTMDDLVERLGISKGSASQGLRFLHGIGAVRKVLQPGNRRAHYVAVTELRRLAARFLRERIEPRLRDSEVHLDRISTLIRTLPGTERDRVADRVRLLRSWHRNGRRLLPVIQRILGG</sequence>
<evidence type="ECO:0000256" key="1">
    <source>
        <dbReference type="ARBA" id="ARBA00023015"/>
    </source>
</evidence>
<dbReference type="RefSeq" id="WP_165108524.1">
    <property type="nucleotide sequence ID" value="NZ_JAAKYA010000082.1"/>
</dbReference>
<accession>A0A6M1RJE4</accession>
<gene>
    <name evidence="5" type="ORF">G4L39_12405</name>
</gene>
<dbReference type="Proteomes" id="UP000477311">
    <property type="component" value="Unassembled WGS sequence"/>
</dbReference>
<evidence type="ECO:0000256" key="4">
    <source>
        <dbReference type="SAM" id="MobiDB-lite"/>
    </source>
</evidence>
<protein>
    <recommendedName>
        <fullName evidence="7">HTH-type transcriptional regulator</fullName>
    </recommendedName>
</protein>
<dbReference type="GO" id="GO:0003677">
    <property type="term" value="F:DNA binding"/>
    <property type="evidence" value="ECO:0007669"/>
    <property type="project" value="UniProtKB-KW"/>
</dbReference>
<evidence type="ECO:0000313" key="6">
    <source>
        <dbReference type="Proteomes" id="UP000477311"/>
    </source>
</evidence>
<organism evidence="5 6">
    <name type="scientific">Limisphaera ngatamarikiensis</name>
    <dbReference type="NCBI Taxonomy" id="1324935"/>
    <lineage>
        <taxon>Bacteria</taxon>
        <taxon>Pseudomonadati</taxon>
        <taxon>Verrucomicrobiota</taxon>
        <taxon>Verrucomicrobiia</taxon>
        <taxon>Limisphaerales</taxon>
        <taxon>Limisphaeraceae</taxon>
        <taxon>Limisphaera</taxon>
    </lineage>
</organism>
<reference evidence="5 6" key="1">
    <citation type="submission" date="2020-02" db="EMBL/GenBank/DDBJ databases">
        <title>Draft genome sequence of Limisphaera ngatamarikiensis NGM72.4T, a thermophilic Verrucomicrobia grouped in subdivision 3.</title>
        <authorList>
            <person name="Carere C.R."/>
            <person name="Steen J."/>
            <person name="Hugenholtz P."/>
            <person name="Stott M.B."/>
        </authorList>
    </citation>
    <scope>NUCLEOTIDE SEQUENCE [LARGE SCALE GENOMIC DNA]</scope>
    <source>
        <strain evidence="5 6">NGM72.4</strain>
    </source>
</reference>
<keyword evidence="1" id="KW-0805">Transcription regulation</keyword>
<dbReference type="InterPro" id="IPR052362">
    <property type="entry name" value="HTH-GbsR_regulator"/>
</dbReference>
<evidence type="ECO:0000256" key="3">
    <source>
        <dbReference type="ARBA" id="ARBA00023163"/>
    </source>
</evidence>
<keyword evidence="6" id="KW-1185">Reference proteome</keyword>
<keyword evidence="3" id="KW-0804">Transcription</keyword>
<dbReference type="AlphaFoldDB" id="A0A6M1RJE4"/>
<keyword evidence="2" id="KW-0238">DNA-binding</keyword>
<dbReference type="InterPro" id="IPR036390">
    <property type="entry name" value="WH_DNA-bd_sf"/>
</dbReference>
<dbReference type="Gene3D" id="1.10.10.10">
    <property type="entry name" value="Winged helix-like DNA-binding domain superfamily/Winged helix DNA-binding domain"/>
    <property type="match status" value="1"/>
</dbReference>
<comment type="caution">
    <text evidence="5">The sequence shown here is derived from an EMBL/GenBank/DDBJ whole genome shotgun (WGS) entry which is preliminary data.</text>
</comment>
<proteinExistence type="predicted"/>
<feature type="compositionally biased region" description="Low complexity" evidence="4">
    <location>
        <begin position="7"/>
        <end position="24"/>
    </location>
</feature>
<evidence type="ECO:0000256" key="2">
    <source>
        <dbReference type="ARBA" id="ARBA00023125"/>
    </source>
</evidence>
<dbReference type="PANTHER" id="PTHR38465:SF1">
    <property type="entry name" value="HTH-TYPE TRANSCRIPTIONAL REGULATOR MJ1563-RELATED"/>
    <property type="match status" value="1"/>
</dbReference>
<name>A0A6M1RJE4_9BACT</name>
<dbReference type="PANTHER" id="PTHR38465">
    <property type="entry name" value="HTH-TYPE TRANSCRIPTIONAL REGULATOR MJ1563-RELATED"/>
    <property type="match status" value="1"/>
</dbReference>